<keyword evidence="4" id="KW-0411">Iron-sulfur</keyword>
<evidence type="ECO:0000256" key="1">
    <source>
        <dbReference type="ARBA" id="ARBA00022714"/>
    </source>
</evidence>
<dbReference type="Gene3D" id="2.102.10.10">
    <property type="entry name" value="Rieske [2Fe-2S] iron-sulphur domain"/>
    <property type="match status" value="1"/>
</dbReference>
<reference evidence="6 7" key="1">
    <citation type="submission" date="2023-01" db="EMBL/GenBank/DDBJ databases">
        <title>Cultivation and genomic characterization of new, ubiquitous marine nitrite-oxidizing bacteria from the Nitrospirales.</title>
        <authorList>
            <person name="Mueller A.J."/>
            <person name="Daebeler A."/>
            <person name="Herbold C.W."/>
            <person name="Kirkegaard R.H."/>
            <person name="Daims H."/>
        </authorList>
    </citation>
    <scope>NUCLEOTIDE SEQUENCE [LARGE SCALE GENOMIC DNA]</scope>
    <source>
        <strain evidence="6 7">DK</strain>
    </source>
</reference>
<evidence type="ECO:0000256" key="4">
    <source>
        <dbReference type="ARBA" id="ARBA00023014"/>
    </source>
</evidence>
<evidence type="ECO:0000259" key="5">
    <source>
        <dbReference type="PROSITE" id="PS51296"/>
    </source>
</evidence>
<evidence type="ECO:0000256" key="2">
    <source>
        <dbReference type="ARBA" id="ARBA00022723"/>
    </source>
</evidence>
<dbReference type="InterPro" id="IPR036922">
    <property type="entry name" value="Rieske_2Fe-2S_sf"/>
</dbReference>
<keyword evidence="1" id="KW-0001">2Fe-2S</keyword>
<evidence type="ECO:0000313" key="6">
    <source>
        <dbReference type="EMBL" id="WNM63176.1"/>
    </source>
</evidence>
<dbReference type="KEGG" id="nneo:PQG83_05330"/>
<keyword evidence="2" id="KW-0479">Metal-binding</keyword>
<keyword evidence="7" id="KW-1185">Reference proteome</keyword>
<dbReference type="Proteomes" id="UP001302494">
    <property type="component" value="Chromosome"/>
</dbReference>
<dbReference type="GO" id="GO:0046872">
    <property type="term" value="F:metal ion binding"/>
    <property type="evidence" value="ECO:0007669"/>
    <property type="project" value="UniProtKB-KW"/>
</dbReference>
<dbReference type="PROSITE" id="PS51296">
    <property type="entry name" value="RIESKE"/>
    <property type="match status" value="1"/>
</dbReference>
<dbReference type="EMBL" id="CP116968">
    <property type="protein sequence ID" value="WNM63176.1"/>
    <property type="molecule type" value="Genomic_DNA"/>
</dbReference>
<evidence type="ECO:0000256" key="3">
    <source>
        <dbReference type="ARBA" id="ARBA00023004"/>
    </source>
</evidence>
<dbReference type="GO" id="GO:0051537">
    <property type="term" value="F:2 iron, 2 sulfur cluster binding"/>
    <property type="evidence" value="ECO:0007669"/>
    <property type="project" value="UniProtKB-KW"/>
</dbReference>
<name>A0AA96GT89_9BACT</name>
<evidence type="ECO:0000313" key="7">
    <source>
        <dbReference type="Proteomes" id="UP001302494"/>
    </source>
</evidence>
<dbReference type="PANTHER" id="PTHR21496">
    <property type="entry name" value="FERREDOXIN-RELATED"/>
    <property type="match status" value="1"/>
</dbReference>
<dbReference type="Pfam" id="PF00355">
    <property type="entry name" value="Rieske"/>
    <property type="match status" value="1"/>
</dbReference>
<protein>
    <submittedName>
        <fullName evidence="6">Rieske 2Fe-2S domain-containing protein</fullName>
    </submittedName>
</protein>
<proteinExistence type="predicted"/>
<keyword evidence="3" id="KW-0408">Iron</keyword>
<dbReference type="AlphaFoldDB" id="A0AA96GT89"/>
<organism evidence="6 7">
    <name type="scientific">Candidatus Nitrospira neomarina</name>
    <dbReference type="NCBI Taxonomy" id="3020899"/>
    <lineage>
        <taxon>Bacteria</taxon>
        <taxon>Pseudomonadati</taxon>
        <taxon>Nitrospirota</taxon>
        <taxon>Nitrospiria</taxon>
        <taxon>Nitrospirales</taxon>
        <taxon>Nitrospiraceae</taxon>
        <taxon>Nitrospira</taxon>
    </lineage>
</organism>
<sequence length="102" mass="11331">MPDETWVDVGGADELKHQPVQQVLIGRTPVALTYCNEQFGAINGACNHVGGPLGEGTLGGEYVVSPWHYWKFHYRTGKEEPEYEEDAVPAYDVKVENGRVLI</sequence>
<feature type="domain" description="Rieske" evidence="5">
    <location>
        <begin position="6"/>
        <end position="102"/>
    </location>
</feature>
<gene>
    <name evidence="6" type="ORF">PQG83_05330</name>
</gene>
<dbReference type="InterPro" id="IPR017941">
    <property type="entry name" value="Rieske_2Fe-2S"/>
</dbReference>
<dbReference type="RefSeq" id="WP_312747579.1">
    <property type="nucleotide sequence ID" value="NZ_CP116968.1"/>
</dbReference>
<dbReference type="SUPFAM" id="SSF50022">
    <property type="entry name" value="ISP domain"/>
    <property type="match status" value="1"/>
</dbReference>
<dbReference type="PANTHER" id="PTHR21496:SF23">
    <property type="entry name" value="3-PHENYLPROPIONATE_CINNAMIC ACID DIOXYGENASE FERREDOXIN SUBUNIT"/>
    <property type="match status" value="1"/>
</dbReference>
<accession>A0AA96GT89</accession>